<evidence type="ECO:0000313" key="2">
    <source>
        <dbReference type="Proteomes" id="UP001215231"/>
    </source>
</evidence>
<proteinExistence type="predicted"/>
<dbReference type="EMBL" id="CP059693">
    <property type="protein sequence ID" value="WDE11946.1"/>
    <property type="molecule type" value="Genomic_DNA"/>
</dbReference>
<organism evidence="1 2">
    <name type="scientific">Thalassomonas haliotis</name>
    <dbReference type="NCBI Taxonomy" id="485448"/>
    <lineage>
        <taxon>Bacteria</taxon>
        <taxon>Pseudomonadati</taxon>
        <taxon>Pseudomonadota</taxon>
        <taxon>Gammaproteobacteria</taxon>
        <taxon>Alteromonadales</taxon>
        <taxon>Colwelliaceae</taxon>
        <taxon>Thalassomonas</taxon>
    </lineage>
</organism>
<keyword evidence="2" id="KW-1185">Reference proteome</keyword>
<sequence>MFNKLILPALVSATIFSSAIEARPLCGFWKTTTVYDYEQVETRTDYTTCSYSGTYHLWGKPESENAGDHEWFWITKSSYTQKSGHVSCNSSVPFHIFEEENIYQNGEFHTYSFNEHVNLPLTSQQHKTDVQVTNVRIEGSGREERVWFPGTNDGEPECGPGGDF</sequence>
<accession>A0ABY7VEX5</accession>
<gene>
    <name evidence="1" type="ORF">H3N35_00155</name>
</gene>
<dbReference type="Proteomes" id="UP001215231">
    <property type="component" value="Chromosome"/>
</dbReference>
<name>A0ABY7VEX5_9GAMM</name>
<reference evidence="1 2" key="1">
    <citation type="journal article" date="2022" name="Mar. Drugs">
        <title>Bioassay-Guided Fractionation Leads to the Detection of Cholic Acid Generated by the Rare Thalassomonas sp.</title>
        <authorList>
            <person name="Pheiffer F."/>
            <person name="Schneider Y.K."/>
            <person name="Hansen E.H."/>
            <person name="Andersen J.H."/>
            <person name="Isaksson J."/>
            <person name="Busche T."/>
            <person name="R C."/>
            <person name="Kalinowski J."/>
            <person name="Zyl L.V."/>
            <person name="Trindade M."/>
        </authorList>
    </citation>
    <scope>NUCLEOTIDE SEQUENCE [LARGE SCALE GENOMIC DNA]</scope>
    <source>
        <strain evidence="1 2">A5K-61T</strain>
    </source>
</reference>
<evidence type="ECO:0000313" key="1">
    <source>
        <dbReference type="EMBL" id="WDE11946.1"/>
    </source>
</evidence>
<protein>
    <submittedName>
        <fullName evidence="1">Uncharacterized protein</fullName>
    </submittedName>
</protein>
<dbReference type="RefSeq" id="WP_274052174.1">
    <property type="nucleotide sequence ID" value="NZ_CP059693.1"/>
</dbReference>